<keyword evidence="2" id="KW-0805">Transcription regulation</keyword>
<dbReference type="SUPFAM" id="SSF55781">
    <property type="entry name" value="GAF domain-like"/>
    <property type="match status" value="1"/>
</dbReference>
<accession>A0A0A6YB81</accession>
<comment type="caution">
    <text evidence="9">The sequence shown here is derived from an EMBL/GenBank/DDBJ whole genome shotgun (WGS) entry which is preliminary data.</text>
</comment>
<dbReference type="FunFam" id="1.10.10.10:FF:000056">
    <property type="entry name" value="IclR family transcriptional regulator"/>
    <property type="match status" value="1"/>
</dbReference>
<keyword evidence="3" id="KW-0238">DNA-binding</keyword>
<dbReference type="SMART" id="SM00346">
    <property type="entry name" value="HTH_ICLR"/>
    <property type="match status" value="1"/>
</dbReference>
<reference evidence="9 10" key="1">
    <citation type="journal article" date="2003" name="Int. J. Syst. Evol. Microbiol.">
        <title>Kocuria polaris sp. nov., an orange-pigmented psychrophilic bacterium isolated from an Antarctic cyanobacterial mat sample.</title>
        <authorList>
            <person name="Reddy G.S."/>
            <person name="Prakash J.S."/>
            <person name="Prabahar V."/>
            <person name="Matsumoto G.I."/>
            <person name="Stackebrandt E."/>
            <person name="Shivaji S."/>
        </authorList>
    </citation>
    <scope>NUCLEOTIDE SEQUENCE [LARGE SCALE GENOMIC DNA]</scope>
    <source>
        <strain evidence="9 10">CMS 76or</strain>
    </source>
</reference>
<proteinExistence type="predicted"/>
<dbReference type="Gene3D" id="3.30.450.40">
    <property type="match status" value="1"/>
</dbReference>
<keyword evidence="1" id="KW-0319">Glycerol metabolism</keyword>
<dbReference type="PROSITE" id="PS51078">
    <property type="entry name" value="ICLR_ED"/>
    <property type="match status" value="1"/>
</dbReference>
<dbReference type="InterPro" id="IPR029016">
    <property type="entry name" value="GAF-like_dom_sf"/>
</dbReference>
<feature type="domain" description="HTH iclR-type" evidence="7">
    <location>
        <begin position="12"/>
        <end position="73"/>
    </location>
</feature>
<dbReference type="EMBL" id="JSUH01000014">
    <property type="protein sequence ID" value="KHD96647.1"/>
    <property type="molecule type" value="Genomic_DNA"/>
</dbReference>
<dbReference type="InterPro" id="IPR036390">
    <property type="entry name" value="WH_DNA-bd_sf"/>
</dbReference>
<keyword evidence="10" id="KW-1185">Reference proteome</keyword>
<dbReference type="SUPFAM" id="SSF46785">
    <property type="entry name" value="Winged helix' DNA-binding domain"/>
    <property type="match status" value="1"/>
</dbReference>
<dbReference type="GO" id="GO:0006071">
    <property type="term" value="P:glycerol metabolic process"/>
    <property type="evidence" value="ECO:0007669"/>
    <property type="project" value="UniProtKB-KW"/>
</dbReference>
<evidence type="ECO:0000259" key="8">
    <source>
        <dbReference type="PROSITE" id="PS51078"/>
    </source>
</evidence>
<dbReference type="PANTHER" id="PTHR30136">
    <property type="entry name" value="HELIX-TURN-HELIX TRANSCRIPTIONAL REGULATOR, ICLR FAMILY"/>
    <property type="match status" value="1"/>
</dbReference>
<dbReference type="InterPro" id="IPR050707">
    <property type="entry name" value="HTH_MetabolicPath_Reg"/>
</dbReference>
<dbReference type="GO" id="GO:0003700">
    <property type="term" value="F:DNA-binding transcription factor activity"/>
    <property type="evidence" value="ECO:0007669"/>
    <property type="project" value="TreeGrafter"/>
</dbReference>
<evidence type="ECO:0000256" key="1">
    <source>
        <dbReference type="ARBA" id="ARBA00022798"/>
    </source>
</evidence>
<dbReference type="GO" id="GO:0003677">
    <property type="term" value="F:DNA binding"/>
    <property type="evidence" value="ECO:0007669"/>
    <property type="project" value="UniProtKB-KW"/>
</dbReference>
<organism evidence="9 10">
    <name type="scientific">Kocuria rosea subsp. polaris</name>
    <dbReference type="NCBI Taxonomy" id="136273"/>
    <lineage>
        <taxon>Bacteria</taxon>
        <taxon>Bacillati</taxon>
        <taxon>Actinomycetota</taxon>
        <taxon>Actinomycetes</taxon>
        <taxon>Micrococcales</taxon>
        <taxon>Micrococcaceae</taxon>
        <taxon>Kocuria</taxon>
    </lineage>
</organism>
<dbReference type="Pfam" id="PF01614">
    <property type="entry name" value="IclR_C"/>
    <property type="match status" value="1"/>
</dbReference>
<feature type="domain" description="IclR-ED" evidence="8">
    <location>
        <begin position="74"/>
        <end position="254"/>
    </location>
</feature>
<dbReference type="InterPro" id="IPR036388">
    <property type="entry name" value="WH-like_DNA-bd_sf"/>
</dbReference>
<evidence type="ECO:0000256" key="3">
    <source>
        <dbReference type="ARBA" id="ARBA00023125"/>
    </source>
</evidence>
<dbReference type="Pfam" id="PF09339">
    <property type="entry name" value="HTH_IclR"/>
    <property type="match status" value="1"/>
</dbReference>
<evidence type="ECO:0000313" key="9">
    <source>
        <dbReference type="EMBL" id="KHD96647.1"/>
    </source>
</evidence>
<evidence type="ECO:0000256" key="6">
    <source>
        <dbReference type="ARBA" id="ARBA00070406"/>
    </source>
</evidence>
<name>A0A0A6YB81_KOCRO</name>
<protein>
    <recommendedName>
        <fullName evidence="6">Glycerol operon regulatory protein</fullName>
    </recommendedName>
</protein>
<evidence type="ECO:0000313" key="10">
    <source>
        <dbReference type="Proteomes" id="UP000030466"/>
    </source>
</evidence>
<gene>
    <name evidence="9" type="ORF">GY22_14395</name>
</gene>
<dbReference type="GO" id="GO:0045892">
    <property type="term" value="P:negative regulation of DNA-templated transcription"/>
    <property type="evidence" value="ECO:0007669"/>
    <property type="project" value="TreeGrafter"/>
</dbReference>
<dbReference type="PROSITE" id="PS51077">
    <property type="entry name" value="HTH_ICLR"/>
    <property type="match status" value="1"/>
</dbReference>
<dbReference type="OrthoDB" id="4068713at2"/>
<evidence type="ECO:0000256" key="2">
    <source>
        <dbReference type="ARBA" id="ARBA00023015"/>
    </source>
</evidence>
<keyword evidence="4" id="KW-0804">Transcription</keyword>
<evidence type="ECO:0000256" key="5">
    <source>
        <dbReference type="ARBA" id="ARBA00058938"/>
    </source>
</evidence>
<dbReference type="PANTHER" id="PTHR30136:SF24">
    <property type="entry name" value="HTH-TYPE TRANSCRIPTIONAL REPRESSOR ALLR"/>
    <property type="match status" value="1"/>
</dbReference>
<dbReference type="Gene3D" id="1.10.10.10">
    <property type="entry name" value="Winged helix-like DNA-binding domain superfamily/Winged helix DNA-binding domain"/>
    <property type="match status" value="1"/>
</dbReference>
<evidence type="ECO:0000259" key="7">
    <source>
        <dbReference type="PROSITE" id="PS51077"/>
    </source>
</evidence>
<dbReference type="RefSeq" id="WP_035929128.1">
    <property type="nucleotide sequence ID" value="NZ_JSUH01000014.1"/>
</dbReference>
<dbReference type="AlphaFoldDB" id="A0A0A6YB81"/>
<dbReference type="Proteomes" id="UP000030466">
    <property type="component" value="Unassembled WGS sequence"/>
</dbReference>
<dbReference type="InterPro" id="IPR014757">
    <property type="entry name" value="Tscrpt_reg_IclR_C"/>
</dbReference>
<comment type="function">
    <text evidence="5">May be an activator protein for the gylABX operon.</text>
</comment>
<evidence type="ECO:0000256" key="4">
    <source>
        <dbReference type="ARBA" id="ARBA00023163"/>
    </source>
</evidence>
<dbReference type="InterPro" id="IPR005471">
    <property type="entry name" value="Tscrpt_reg_IclR_N"/>
</dbReference>
<sequence>MQNKPELPPYAIESVSNALRLLLMLRDRDALRVTDAAAELGVARSTAHRLLMTLAHEGFVQQERNSRAYRPGPQLLEFALSSAGIPELRQVAHPLLETLCAALEETVNLMVLEGPSVRFVDSVECDRPVRVSGRTGALLPVHATAGGKVLLAAADPAAAQALLEAGLPRMTGRTTTSPRVLREELADIRRSGYALNLGESLDGLHAAAVPVTDAAGRALAALAVSVPADRGGLSGLRRHVPALQETAGQIGGLL</sequence>